<gene>
    <name evidence="1" type="ORF">F8S09_08530</name>
</gene>
<proteinExistence type="predicted"/>
<sequence>MPDRDFLKRRNALWARLRALPPGSPEFEVALADLAASVGWTRGQVLAGLGLTEAEAPPPEPAP</sequence>
<evidence type="ECO:0000313" key="1">
    <source>
        <dbReference type="EMBL" id="MPY66735.1"/>
    </source>
</evidence>
<evidence type="ECO:0000313" key="2">
    <source>
        <dbReference type="Proteomes" id="UP000484842"/>
    </source>
</evidence>
<accession>A0A7X1NVS7</accession>
<name>A0A7X1NVS7_9DEIO</name>
<reference evidence="1 2" key="1">
    <citation type="submission" date="2019-10" db="EMBL/GenBank/DDBJ databases">
        <title>Deinococcus sp. isolated from soil.</title>
        <authorList>
            <person name="Li Y."/>
            <person name="Wang J."/>
        </authorList>
    </citation>
    <scope>NUCLEOTIDE SEQUENCE [LARGE SCALE GENOMIC DNA]</scope>
    <source>
        <strain evidence="1 2">SDU3-2</strain>
    </source>
</reference>
<comment type="caution">
    <text evidence="1">The sequence shown here is derived from an EMBL/GenBank/DDBJ whole genome shotgun (WGS) entry which is preliminary data.</text>
</comment>
<organism evidence="1 2">
    <name type="scientific">Deinococcus terrestris</name>
    <dbReference type="NCBI Taxonomy" id="2651870"/>
    <lineage>
        <taxon>Bacteria</taxon>
        <taxon>Thermotogati</taxon>
        <taxon>Deinococcota</taxon>
        <taxon>Deinococci</taxon>
        <taxon>Deinococcales</taxon>
        <taxon>Deinococcaceae</taxon>
        <taxon>Deinococcus</taxon>
    </lineage>
</organism>
<dbReference type="AlphaFoldDB" id="A0A7X1NVS7"/>
<dbReference type="RefSeq" id="WP_152871082.1">
    <property type="nucleotide sequence ID" value="NZ_WBSL01000003.1"/>
</dbReference>
<dbReference type="EMBL" id="WBSL01000003">
    <property type="protein sequence ID" value="MPY66735.1"/>
    <property type="molecule type" value="Genomic_DNA"/>
</dbReference>
<dbReference type="Proteomes" id="UP000484842">
    <property type="component" value="Unassembled WGS sequence"/>
</dbReference>
<protein>
    <submittedName>
        <fullName evidence="1">Uncharacterized protein</fullName>
    </submittedName>
</protein>
<keyword evidence="2" id="KW-1185">Reference proteome</keyword>